<evidence type="ECO:0000256" key="1">
    <source>
        <dbReference type="SAM" id="Coils"/>
    </source>
</evidence>
<comment type="caution">
    <text evidence="3">The sequence shown here is derived from an EMBL/GenBank/DDBJ whole genome shotgun (WGS) entry which is preliminary data.</text>
</comment>
<gene>
    <name evidence="3" type="ORF">GDO81_016232</name>
</gene>
<dbReference type="EMBL" id="WNYA01000007">
    <property type="protein sequence ID" value="KAG8563890.1"/>
    <property type="molecule type" value="Genomic_DNA"/>
</dbReference>
<name>A0AAV7AT11_ENGPU</name>
<protein>
    <submittedName>
        <fullName evidence="3">Uncharacterized protein</fullName>
    </submittedName>
</protein>
<keyword evidence="1" id="KW-0175">Coiled coil</keyword>
<dbReference type="Proteomes" id="UP000824782">
    <property type="component" value="Unassembled WGS sequence"/>
</dbReference>
<evidence type="ECO:0000256" key="2">
    <source>
        <dbReference type="SAM" id="MobiDB-lite"/>
    </source>
</evidence>
<sequence length="432" mass="47465">MASDGLTRAEYTGTGNAMEGPNLCSKEVAADISADIQCLHHRELLKLDDNSSELGTENSDHIDSIKKGSPGCNPEMLQTFILDAEHVLQDVSDGTFVSGDLLHRAMTSPESFREEDVESIDGNDMTWEQVTDDSNTEEDYVHISRKRTYSDLSTLRAASTDEGASGGSLVHSDSFILDAEVIEPEVDADGKYLPSCDSLSSDTEFMETHDPGADDFSLVSMDSLHVSLVRNNMQPLNDIGAGSTAFHFSITGADWHMASLPEKCLEMGAVNVASVTLGTVGISVIPMVSPGTIDINPFTKCIGMVPIDPIDWETWSVDSMSLPTVSGEYVNVDSITPEGVRERWHPLEERLYALGEALTALDKKLEGFSPRIQEAETLLNEVESSFSQQATHISDIMKENNALAERVLLLEERLRREQQQQQIWMNESEEEA</sequence>
<evidence type="ECO:0000313" key="3">
    <source>
        <dbReference type="EMBL" id="KAG8563890.1"/>
    </source>
</evidence>
<feature type="coiled-coil region" evidence="1">
    <location>
        <begin position="393"/>
        <end position="420"/>
    </location>
</feature>
<organism evidence="3 4">
    <name type="scientific">Engystomops pustulosus</name>
    <name type="common">Tungara frog</name>
    <name type="synonym">Physalaemus pustulosus</name>
    <dbReference type="NCBI Taxonomy" id="76066"/>
    <lineage>
        <taxon>Eukaryota</taxon>
        <taxon>Metazoa</taxon>
        <taxon>Chordata</taxon>
        <taxon>Craniata</taxon>
        <taxon>Vertebrata</taxon>
        <taxon>Euteleostomi</taxon>
        <taxon>Amphibia</taxon>
        <taxon>Batrachia</taxon>
        <taxon>Anura</taxon>
        <taxon>Neobatrachia</taxon>
        <taxon>Hyloidea</taxon>
        <taxon>Leptodactylidae</taxon>
        <taxon>Leiuperinae</taxon>
        <taxon>Engystomops</taxon>
    </lineage>
</organism>
<reference evidence="3" key="1">
    <citation type="thesis" date="2020" institute="ProQuest LLC" country="789 East Eisenhower Parkway, Ann Arbor, MI, USA">
        <title>Comparative Genomics and Chromosome Evolution.</title>
        <authorList>
            <person name="Mudd A.B."/>
        </authorList>
    </citation>
    <scope>NUCLEOTIDE SEQUENCE</scope>
    <source>
        <strain evidence="3">237g6f4</strain>
        <tissue evidence="3">Blood</tissue>
    </source>
</reference>
<evidence type="ECO:0000313" key="4">
    <source>
        <dbReference type="Proteomes" id="UP000824782"/>
    </source>
</evidence>
<keyword evidence="4" id="KW-1185">Reference proteome</keyword>
<feature type="region of interest" description="Disordered" evidence="2">
    <location>
        <begin position="1"/>
        <end position="22"/>
    </location>
</feature>
<dbReference type="AlphaFoldDB" id="A0AAV7AT11"/>
<proteinExistence type="predicted"/>
<accession>A0AAV7AT11</accession>